<organism evidence="1 2">
    <name type="scientific">Brevibacillus formosus</name>
    <dbReference type="NCBI Taxonomy" id="54913"/>
    <lineage>
        <taxon>Bacteria</taxon>
        <taxon>Bacillati</taxon>
        <taxon>Bacillota</taxon>
        <taxon>Bacilli</taxon>
        <taxon>Bacillales</taxon>
        <taxon>Paenibacillaceae</taxon>
        <taxon>Brevibacillus</taxon>
    </lineage>
</organism>
<proteinExistence type="predicted"/>
<accession>A0A220MI11</accession>
<reference evidence="1 2" key="1">
    <citation type="submission" date="2016-11" db="EMBL/GenBank/DDBJ databases">
        <authorList>
            <person name="Jaros S."/>
            <person name="Januszkiewicz K."/>
            <person name="Wedrychowicz H."/>
        </authorList>
    </citation>
    <scope>NUCLEOTIDE SEQUENCE [LARGE SCALE GENOMIC DNA]</scope>
    <source>
        <strain evidence="1 2">NF2</strain>
    </source>
</reference>
<protein>
    <submittedName>
        <fullName evidence="1">Uncharacterized protein</fullName>
    </submittedName>
</protein>
<dbReference type="RefSeq" id="WP_088908197.1">
    <property type="nucleotide sequence ID" value="NZ_CP018145.1"/>
</dbReference>
<evidence type="ECO:0000313" key="1">
    <source>
        <dbReference type="EMBL" id="ASJ54449.1"/>
    </source>
</evidence>
<evidence type="ECO:0000313" key="2">
    <source>
        <dbReference type="Proteomes" id="UP000197781"/>
    </source>
</evidence>
<gene>
    <name evidence="1" type="ORF">BP422_13320</name>
</gene>
<dbReference type="Proteomes" id="UP000197781">
    <property type="component" value="Chromosome"/>
</dbReference>
<dbReference type="KEGG" id="bfm:BP422_13320"/>
<dbReference type="AlphaFoldDB" id="A0A220MI11"/>
<sequence length="667" mass="76367">MNWEKSISSIYIIEDRIFDDGYSIIEIPHTFDSENIGLLKELIIDSDELFKEIDTVANEIGFSSELEAFLEHNFDESIDLNDYVNFQSWYDSSGYLLIDNHILKKKGNYIEEYSFINNLNEAKVKIFNDYESAVDYIIKNGIPKEEGKVSLWLLDREMRGKDQDSEILNLLELISSHCDNSIGIVYSGKIHDISSREQVFSFVKQTLESNAPTNIGDGIEELISEIDNKTLFLKNSNFKTELIKAVEQVYALKVDLNNLVWVMPKGGPVGDKIEEAIKNAKSGFDLYKLLNLHTLKQSESLSYALEQSTQLELGDINYLRAKSIEEGTNVSDTLLRVHDLYSNQLFKETLSSNPNYKKIIRNIESWGSAQGVEELHNHQKFEKLLTQEKFDLYVNDFQRPIMTGDIFEILHPSKNSEGKKKYAMLLTQECDCVVREEGSNIKRKVEVATLIELTRRKIKPIIEPNKKVVGLFEQLERGISVEGEPKESLQGILDELKSAYSEVSAAAEATKTNGPTYRLTMSPFQYRDSDGIIAQEFENIHLYLRKVFHLDFSLLDLCTLNSTGEAIVDLSKLEEIKHNEVTLFPKHYQTHLISILEKIVDLAKHNNSTTLTNDVTIDERDVSKYIFNGSILNYRLRRIGRLNMPYQSFTQAFFGLTQSNVGLPMDL</sequence>
<dbReference type="EMBL" id="CP018145">
    <property type="protein sequence ID" value="ASJ54449.1"/>
    <property type="molecule type" value="Genomic_DNA"/>
</dbReference>
<name>A0A220MI11_9BACL</name>